<keyword evidence="5 7" id="KW-1133">Transmembrane helix</keyword>
<organism evidence="9 10">
    <name type="scientific">Clostridium butyricum</name>
    <dbReference type="NCBI Taxonomy" id="1492"/>
    <lineage>
        <taxon>Bacteria</taxon>
        <taxon>Bacillati</taxon>
        <taxon>Bacillota</taxon>
        <taxon>Clostridia</taxon>
        <taxon>Eubacteriales</taxon>
        <taxon>Clostridiaceae</taxon>
        <taxon>Clostridium</taxon>
    </lineage>
</organism>
<keyword evidence="9" id="KW-0378">Hydrolase</keyword>
<dbReference type="InterPro" id="IPR000917">
    <property type="entry name" value="Sulfatase_N"/>
</dbReference>
<dbReference type="SUPFAM" id="SSF53649">
    <property type="entry name" value="Alkaline phosphatase-like"/>
    <property type="match status" value="1"/>
</dbReference>
<dbReference type="PANTHER" id="PTHR47371">
    <property type="entry name" value="LIPOTEICHOIC ACID SYNTHASE"/>
    <property type="match status" value="1"/>
</dbReference>
<evidence type="ECO:0000313" key="10">
    <source>
        <dbReference type="Proteomes" id="UP000474042"/>
    </source>
</evidence>
<evidence type="ECO:0000313" key="9">
    <source>
        <dbReference type="EMBL" id="NAS17808.1"/>
    </source>
</evidence>
<protein>
    <submittedName>
        <fullName evidence="9">Sulfatase-like hydrolase/transferase</fullName>
    </submittedName>
</protein>
<dbReference type="GO" id="GO:0016787">
    <property type="term" value="F:hydrolase activity"/>
    <property type="evidence" value="ECO:0007669"/>
    <property type="project" value="UniProtKB-KW"/>
</dbReference>
<feature type="transmembrane region" description="Helical" evidence="7">
    <location>
        <begin position="117"/>
        <end position="138"/>
    </location>
</feature>
<proteinExistence type="predicted"/>
<evidence type="ECO:0000256" key="4">
    <source>
        <dbReference type="ARBA" id="ARBA00022692"/>
    </source>
</evidence>
<keyword evidence="3" id="KW-1003">Cell membrane</keyword>
<keyword evidence="6 7" id="KW-0472">Membrane</keyword>
<dbReference type="GO" id="GO:0005886">
    <property type="term" value="C:plasma membrane"/>
    <property type="evidence" value="ECO:0007669"/>
    <property type="project" value="UniProtKB-SubCell"/>
</dbReference>
<dbReference type="Gene3D" id="3.40.720.10">
    <property type="entry name" value="Alkaline Phosphatase, subunit A"/>
    <property type="match status" value="1"/>
</dbReference>
<comment type="subcellular location">
    <subcellularLocation>
        <location evidence="1">Cell membrane</location>
        <topology evidence="1">Multi-pass membrane protein</topology>
    </subcellularLocation>
</comment>
<name>A0A6L9EMK5_CLOBU</name>
<feature type="transmembrane region" description="Helical" evidence="7">
    <location>
        <begin position="41"/>
        <end position="63"/>
    </location>
</feature>
<dbReference type="Pfam" id="PF00884">
    <property type="entry name" value="Sulfatase"/>
    <property type="match status" value="1"/>
</dbReference>
<dbReference type="Proteomes" id="UP000474042">
    <property type="component" value="Unassembled WGS sequence"/>
</dbReference>
<evidence type="ECO:0000256" key="2">
    <source>
        <dbReference type="ARBA" id="ARBA00004936"/>
    </source>
</evidence>
<keyword evidence="9" id="KW-0808">Transferase</keyword>
<gene>
    <name evidence="9" type="ORF">GND98_007950</name>
</gene>
<comment type="pathway">
    <text evidence="2">Cell wall biogenesis; lipoteichoic acid biosynthesis.</text>
</comment>
<dbReference type="CDD" id="cd16015">
    <property type="entry name" value="LTA_synthase"/>
    <property type="match status" value="1"/>
</dbReference>
<dbReference type="InterPro" id="IPR050448">
    <property type="entry name" value="OpgB/LTA_synthase_biosynth"/>
</dbReference>
<dbReference type="AlphaFoldDB" id="A0A6L9EMK5"/>
<feature type="domain" description="Sulfatase N-terminal" evidence="8">
    <location>
        <begin position="240"/>
        <end position="527"/>
    </location>
</feature>
<feature type="transmembrane region" description="Helical" evidence="7">
    <location>
        <begin position="12"/>
        <end position="29"/>
    </location>
</feature>
<keyword evidence="4 7" id="KW-0812">Transmembrane</keyword>
<evidence type="ECO:0000256" key="5">
    <source>
        <dbReference type="ARBA" id="ARBA00022989"/>
    </source>
</evidence>
<dbReference type="PANTHER" id="PTHR47371:SF3">
    <property type="entry name" value="PHOSPHOGLYCEROL TRANSFERASE I"/>
    <property type="match status" value="1"/>
</dbReference>
<feature type="transmembrane region" description="Helical" evidence="7">
    <location>
        <begin position="70"/>
        <end position="88"/>
    </location>
</feature>
<reference evidence="9 10" key="1">
    <citation type="submission" date="2020-01" db="EMBL/GenBank/DDBJ databases">
        <title>Genome sequence of a 1,3-propanediol producer, Clostridium butyricum S3.</title>
        <authorList>
            <person name="Zhou J."/>
        </authorList>
    </citation>
    <scope>NUCLEOTIDE SEQUENCE [LARGE SCALE GENOMIC DNA]</scope>
    <source>
        <strain evidence="9 10">S3</strain>
    </source>
</reference>
<dbReference type="InterPro" id="IPR017850">
    <property type="entry name" value="Alkaline_phosphatase_core_sf"/>
</dbReference>
<evidence type="ECO:0000256" key="3">
    <source>
        <dbReference type="ARBA" id="ARBA00022475"/>
    </source>
</evidence>
<evidence type="ECO:0000259" key="8">
    <source>
        <dbReference type="Pfam" id="PF00884"/>
    </source>
</evidence>
<dbReference type="EMBL" id="WOFV02000019">
    <property type="protein sequence ID" value="NAS17808.1"/>
    <property type="molecule type" value="Genomic_DNA"/>
</dbReference>
<evidence type="ECO:0000256" key="6">
    <source>
        <dbReference type="ARBA" id="ARBA00023136"/>
    </source>
</evidence>
<evidence type="ECO:0000256" key="1">
    <source>
        <dbReference type="ARBA" id="ARBA00004651"/>
    </source>
</evidence>
<feature type="transmembrane region" description="Helical" evidence="7">
    <location>
        <begin position="150"/>
        <end position="170"/>
    </location>
</feature>
<comment type="caution">
    <text evidence="9">The sequence shown here is derived from an EMBL/GenBank/DDBJ whole genome shotgun (WGS) entry which is preliminary data.</text>
</comment>
<sequence>MWPKEVKNSYNMSYPLLLLLAPIIAFWMVETLQNGDIFNISLYAVMGNLILYMFYFVIIFSILKSSMYTVVIGEGIFFIVGLINRYVLEFRQLPLLPTDLLSIDTAFKVLNNYKYEWFNFEVIICIFVFSNMIILAYLFSDYKINNSLKVNMGFGIIICIIFSMLFTVIFKMDILEKLKINPYQWKQDIGYINNGFLLSFIGNTKYLLVEKPDDYDINEIRKFQNKMSNINISKENKKSPNIIAIMDESFSELKEIFDLETRDEYIPFINSMDKNILKGTLLVSSFAGNTCNTEFEFLTSNSMAFLPRGSIPYQQYIDKSTDGLVSILNNQGYESIAIHPYSPKGWNRVRVYKHLGFSNFLSEEDFKSPGYIRGYISDESSFEKIIEVYNNRDKSKGIFIFNVTMQNHGGYNIEDNNYEKRVYVKNIQEAQQIDEYLSLINKTDSAVQNLIDYFNNIDEPTVILFFGDHQPGLNEQFYENIDKNSLEELQKKYKVPFFIWTNFDRESKQLGTISSNYLATVLLEVCGLEIPQYNIFLGELMNNIPAINSNGYLDKDGIYHYLNEDNEYKDLLYRYSCLQYNNLFDKYNKLNS</sequence>
<accession>A0A6L9EMK5</accession>
<dbReference type="GO" id="GO:0016740">
    <property type="term" value="F:transferase activity"/>
    <property type="evidence" value="ECO:0007669"/>
    <property type="project" value="UniProtKB-KW"/>
</dbReference>
<evidence type="ECO:0000256" key="7">
    <source>
        <dbReference type="SAM" id="Phobius"/>
    </source>
</evidence>